<feature type="region of interest" description="Disordered" evidence="2">
    <location>
        <begin position="438"/>
        <end position="501"/>
    </location>
</feature>
<sequence>MESDLGNDTPKTDENSPTEVIDSKKPSDILGTITEVAKNGDPKYAWSHLKPILKERIEGVLTTLQETTPEVPAVRNVEPFVFEELKSKILSNLDSFNSAPFTIQRVCELLLHPEKHYKRIDKFMRGLEKNLLVVGTVEPGISYKTADEEKRYELMNGINDDKISPTPFAFQEGNVHSAEESLTGDVVTHFPVEKDTNGSLSSSDTSSDDSAAELSPDEKEEAEPHVREDLESEPDTVIQQLKPLKSIEEGLEIHPEETLSIVTEVHQPTGEPVLFEKDLPAPGTETLLQPLPSDIVESPVNVLADEIPPTIEAITTSVITEVKEEVLIKVTEKSAIKEELVMTVDTVSSVNEVVSSVSETVSSVTEMVSLVTETVSSENETGLSVAETDVVKVSENMVEERGVKRSLEEGEEGIIKEKLPRLVSPEKAVQEIDLENIVDSPLERSLQEEEVASTEEPTVKETETSSEEKEDDEAAGAAETAEVPETIELEQNQQCLEDSAA</sequence>
<comment type="caution">
    <text evidence="3">The sequence shown here is derived from an EMBL/GenBank/DDBJ whole genome shotgun (WGS) entry which is preliminary data.</text>
</comment>
<comment type="similarity">
    <text evidence="1">Belongs to the PPP4R2 family.</text>
</comment>
<organism evidence="3 4">
    <name type="scientific">Artemia franciscana</name>
    <name type="common">Brine shrimp</name>
    <name type="synonym">Artemia sanfranciscana</name>
    <dbReference type="NCBI Taxonomy" id="6661"/>
    <lineage>
        <taxon>Eukaryota</taxon>
        <taxon>Metazoa</taxon>
        <taxon>Ecdysozoa</taxon>
        <taxon>Arthropoda</taxon>
        <taxon>Crustacea</taxon>
        <taxon>Branchiopoda</taxon>
        <taxon>Anostraca</taxon>
        <taxon>Artemiidae</taxon>
        <taxon>Artemia</taxon>
    </lineage>
</organism>
<evidence type="ECO:0000256" key="1">
    <source>
        <dbReference type="ARBA" id="ARBA00009207"/>
    </source>
</evidence>
<evidence type="ECO:0000313" key="3">
    <source>
        <dbReference type="EMBL" id="KAK2718831.1"/>
    </source>
</evidence>
<evidence type="ECO:0008006" key="5">
    <source>
        <dbReference type="Google" id="ProtNLM"/>
    </source>
</evidence>
<dbReference type="Pfam" id="PF09184">
    <property type="entry name" value="PPP4R2"/>
    <property type="match status" value="1"/>
</dbReference>
<name>A0AA88I5R0_ARTSF</name>
<feature type="region of interest" description="Disordered" evidence="2">
    <location>
        <begin position="1"/>
        <end position="25"/>
    </location>
</feature>
<dbReference type="GO" id="GO:0005737">
    <property type="term" value="C:cytoplasm"/>
    <property type="evidence" value="ECO:0007669"/>
    <property type="project" value="TreeGrafter"/>
</dbReference>
<dbReference type="AlphaFoldDB" id="A0AA88I5R0"/>
<dbReference type="GO" id="GO:0019888">
    <property type="term" value="F:protein phosphatase regulator activity"/>
    <property type="evidence" value="ECO:0007669"/>
    <property type="project" value="InterPro"/>
</dbReference>
<dbReference type="GO" id="GO:0030289">
    <property type="term" value="C:protein phosphatase 4 complex"/>
    <property type="evidence" value="ECO:0007669"/>
    <property type="project" value="InterPro"/>
</dbReference>
<evidence type="ECO:0000256" key="2">
    <source>
        <dbReference type="SAM" id="MobiDB-lite"/>
    </source>
</evidence>
<dbReference type="Proteomes" id="UP001187531">
    <property type="component" value="Unassembled WGS sequence"/>
</dbReference>
<evidence type="ECO:0000313" key="4">
    <source>
        <dbReference type="Proteomes" id="UP001187531"/>
    </source>
</evidence>
<feature type="compositionally biased region" description="Polar residues" evidence="2">
    <location>
        <begin position="489"/>
        <end position="501"/>
    </location>
</feature>
<protein>
    <recommendedName>
        <fullName evidence="5">Serine/threonine-protein phosphatase 4 regulatory subunit 2</fullName>
    </recommendedName>
</protein>
<feature type="region of interest" description="Disordered" evidence="2">
    <location>
        <begin position="192"/>
        <end position="238"/>
    </location>
</feature>
<accession>A0AA88I5R0</accession>
<dbReference type="InterPro" id="IPR015267">
    <property type="entry name" value="PPP4R2"/>
</dbReference>
<dbReference type="PANTHER" id="PTHR16487:SF0">
    <property type="entry name" value="PROTEIN PHOSPHATASE 4 REGULATORY SUBUNIT 2-RELATED"/>
    <property type="match status" value="1"/>
</dbReference>
<dbReference type="PANTHER" id="PTHR16487">
    <property type="entry name" value="PPP4R2-RELATED PROTEIN"/>
    <property type="match status" value="1"/>
</dbReference>
<keyword evidence="4" id="KW-1185">Reference proteome</keyword>
<dbReference type="EMBL" id="JAVRJZ010000009">
    <property type="protein sequence ID" value="KAK2718831.1"/>
    <property type="molecule type" value="Genomic_DNA"/>
</dbReference>
<feature type="compositionally biased region" description="Basic and acidic residues" evidence="2">
    <location>
        <begin position="457"/>
        <end position="467"/>
    </location>
</feature>
<dbReference type="GO" id="GO:0005634">
    <property type="term" value="C:nucleus"/>
    <property type="evidence" value="ECO:0007669"/>
    <property type="project" value="TreeGrafter"/>
</dbReference>
<feature type="compositionally biased region" description="Low complexity" evidence="2">
    <location>
        <begin position="475"/>
        <end position="486"/>
    </location>
</feature>
<gene>
    <name evidence="3" type="ORF">QYM36_005987</name>
</gene>
<reference evidence="3" key="1">
    <citation type="submission" date="2023-07" db="EMBL/GenBank/DDBJ databases">
        <title>Chromosome-level genome assembly of Artemia franciscana.</title>
        <authorList>
            <person name="Jo E."/>
        </authorList>
    </citation>
    <scope>NUCLEOTIDE SEQUENCE</scope>
    <source>
        <tissue evidence="3">Whole body</tissue>
    </source>
</reference>
<proteinExistence type="inferred from homology"/>